<keyword evidence="1" id="KW-0378">Hydrolase</keyword>
<organism evidence="3 4">
    <name type="scientific">Corynebacterium efficiens (strain DSM 44549 / YS-314 / AJ 12310 / JCM 11189 / NBRC 100395)</name>
    <dbReference type="NCBI Taxonomy" id="196164"/>
    <lineage>
        <taxon>Bacteria</taxon>
        <taxon>Bacillati</taxon>
        <taxon>Actinomycetota</taxon>
        <taxon>Actinomycetes</taxon>
        <taxon>Mycobacteriales</taxon>
        <taxon>Corynebacteriaceae</taxon>
        <taxon>Corynebacterium</taxon>
    </lineage>
</organism>
<dbReference type="SMART" id="SM01110">
    <property type="entry name" value="Cutinase"/>
    <property type="match status" value="1"/>
</dbReference>
<dbReference type="SUPFAM" id="SSF53474">
    <property type="entry name" value="alpha/beta-Hydrolases"/>
    <property type="match status" value="1"/>
</dbReference>
<evidence type="ECO:0000256" key="2">
    <source>
        <dbReference type="SAM" id="MobiDB-lite"/>
    </source>
</evidence>
<dbReference type="InterPro" id="IPR029058">
    <property type="entry name" value="AB_hydrolase_fold"/>
</dbReference>
<keyword evidence="4" id="KW-1185">Reference proteome</keyword>
<evidence type="ECO:0000313" key="4">
    <source>
        <dbReference type="Proteomes" id="UP000001409"/>
    </source>
</evidence>
<dbReference type="InterPro" id="IPR000675">
    <property type="entry name" value="Cutinase/axe"/>
</dbReference>
<evidence type="ECO:0008006" key="5">
    <source>
        <dbReference type="Google" id="ProtNLM"/>
    </source>
</evidence>
<proteinExistence type="predicted"/>
<evidence type="ECO:0000313" key="3">
    <source>
        <dbReference type="EMBL" id="BAC19069.1"/>
    </source>
</evidence>
<dbReference type="HOGENOM" id="CLU_066179_0_0_11"/>
<reference evidence="3 4" key="1">
    <citation type="journal article" date="2003" name="Genome Res.">
        <title>Comparative complete genome sequence analysis of the amino acid replacements responsible for the thermostability of Corynebacterium efficiens.</title>
        <authorList>
            <person name="Nishio Y."/>
            <person name="Nakamura Y."/>
            <person name="Kawarabayasi Y."/>
            <person name="Usuda Y."/>
            <person name="Kimura E."/>
            <person name="Sugimoto S."/>
            <person name="Matsui K."/>
            <person name="Yamagishi A."/>
            <person name="Kikuchi H."/>
            <person name="Ikeo K."/>
            <person name="Gojobori T."/>
        </authorList>
    </citation>
    <scope>NUCLEOTIDE SEQUENCE [LARGE SCALE GENOMIC DNA]</scope>
    <source>
        <strain evidence="4">DSM 44549 / YS-314 / AJ 12310 / JCM 11189 / NBRC 100395</strain>
    </source>
</reference>
<dbReference type="eggNOG" id="ENOG5031ZV4">
    <property type="taxonomic scope" value="Bacteria"/>
</dbReference>
<dbReference type="STRING" id="196164.gene:10742690"/>
<feature type="region of interest" description="Disordered" evidence="2">
    <location>
        <begin position="1"/>
        <end position="23"/>
    </location>
</feature>
<dbReference type="GO" id="GO:0016787">
    <property type="term" value="F:hydrolase activity"/>
    <property type="evidence" value="ECO:0007669"/>
    <property type="project" value="UniProtKB-KW"/>
</dbReference>
<dbReference type="Gene3D" id="3.40.50.1820">
    <property type="entry name" value="alpha/beta hydrolase"/>
    <property type="match status" value="1"/>
</dbReference>
<protein>
    <recommendedName>
        <fullName evidence="5">Cutinase</fullName>
    </recommendedName>
</protein>
<evidence type="ECO:0000256" key="1">
    <source>
        <dbReference type="ARBA" id="ARBA00022801"/>
    </source>
</evidence>
<dbReference type="KEGG" id="cef:CE2259"/>
<name>Q8FN88_COREF</name>
<sequence>MDPAGNRPHPSITPCLSTPHPAVPTLVPMGRTARSLTGMMATMLAAVTLPVAHAGDMGSDPGECPATVIVAARGNEADHAASPVRYSKESDAVSNGWEGPNIQAFLQYVEQRHLDRHGESLLRDTQVLGLGAEYHPADIHIPEITDGDGLMEILPRAGELVTSMVEGVRRTLDVGIPGARLAIEDYEAATGCAPRYILIGYSLGATMLSQQEEWLAEKGQLGGAFYFGTAHLAPGDPGAIGATATGGIFGQLPSNSLETARTPTRMIYCLPDDFACDVTPTAFQRALDEGSQSPHARYFLDPDTHNTEVTDRFISWLV</sequence>
<dbReference type="EMBL" id="BA000035">
    <property type="protein sequence ID" value="BAC19069.1"/>
    <property type="molecule type" value="Genomic_DNA"/>
</dbReference>
<dbReference type="Proteomes" id="UP000001409">
    <property type="component" value="Chromosome"/>
</dbReference>
<accession>Q8FN88</accession>
<dbReference type="AlphaFoldDB" id="Q8FN88"/>